<protein>
    <recommendedName>
        <fullName evidence="15">Enoyl-CoA delta isomerase 1, mitochondrial</fullName>
    </recommendedName>
    <alternativeName>
        <fullName evidence="16">3,2-trans-enoyl-CoA isomerase</fullName>
    </alternativeName>
</protein>
<keyword evidence="5" id="KW-0809">Transit peptide</keyword>
<dbReference type="KEGG" id="hst:105183843"/>
<dbReference type="FunCoup" id="E2BKH1">
    <property type="interactions" value="1183"/>
</dbReference>
<dbReference type="SUPFAM" id="SSF52096">
    <property type="entry name" value="ClpP/crotonase"/>
    <property type="match status" value="1"/>
</dbReference>
<keyword evidence="9 17" id="KW-0413">Isomerase</keyword>
<dbReference type="GO" id="GO:0005759">
    <property type="term" value="C:mitochondrial matrix"/>
    <property type="evidence" value="ECO:0007669"/>
    <property type="project" value="UniProtKB-SubCell"/>
</dbReference>
<dbReference type="InParanoid" id="E2BKH1"/>
<dbReference type="GO" id="GO:0004165">
    <property type="term" value="F:delta(3)-delta(2)-enoyl-CoA isomerase activity"/>
    <property type="evidence" value="ECO:0007669"/>
    <property type="project" value="UniProtKB-EC"/>
</dbReference>
<accession>E2BKH1</accession>
<evidence type="ECO:0000256" key="7">
    <source>
        <dbReference type="ARBA" id="ARBA00023098"/>
    </source>
</evidence>
<dbReference type="CDD" id="cd06558">
    <property type="entry name" value="crotonase-like"/>
    <property type="match status" value="1"/>
</dbReference>
<dbReference type="OMA" id="WFMSSFL"/>
<dbReference type="Pfam" id="PF00378">
    <property type="entry name" value="ECH_1"/>
    <property type="match status" value="1"/>
</dbReference>
<evidence type="ECO:0000256" key="12">
    <source>
        <dbReference type="ARBA" id="ARBA00052376"/>
    </source>
</evidence>
<dbReference type="STRING" id="610380.E2BKH1"/>
<comment type="function">
    <text evidence="14">Key enzyme of fatty acid beta-oxidation. Able to isomerize both 3-cis (3Z) and 3-trans (3E) double bonds into the 2-trans (2E) form in a range of enoyl-CoA species, with a preference for (3Z)-enoyl-CoAs over (3E)-enoyl-CoAs. The catalytic efficiency of this enzyme is not affected by the fatty acyl chain length.</text>
</comment>
<dbReference type="Gene3D" id="6.10.250.170">
    <property type="match status" value="1"/>
</dbReference>
<evidence type="ECO:0000256" key="8">
    <source>
        <dbReference type="ARBA" id="ARBA00023128"/>
    </source>
</evidence>
<dbReference type="Gene3D" id="3.90.226.10">
    <property type="entry name" value="2-enoyl-CoA Hydratase, Chain A, domain 1"/>
    <property type="match status" value="1"/>
</dbReference>
<evidence type="ECO:0000256" key="1">
    <source>
        <dbReference type="ARBA" id="ARBA00004305"/>
    </source>
</evidence>
<evidence type="ECO:0000256" key="5">
    <source>
        <dbReference type="ARBA" id="ARBA00022946"/>
    </source>
</evidence>
<keyword evidence="6" id="KW-0007">Acetylation</keyword>
<dbReference type="PhylomeDB" id="E2BKH1"/>
<evidence type="ECO:0000256" key="3">
    <source>
        <dbReference type="ARBA" id="ARBA00011233"/>
    </source>
</evidence>
<evidence type="ECO:0000256" key="11">
    <source>
        <dbReference type="ARBA" id="ARBA00051293"/>
    </source>
</evidence>
<evidence type="ECO:0000256" key="15">
    <source>
        <dbReference type="ARBA" id="ARBA00068317"/>
    </source>
</evidence>
<reference evidence="17 18" key="1">
    <citation type="journal article" date="2010" name="Science">
        <title>Genomic comparison of the ants Camponotus floridanus and Harpegnathos saltator.</title>
        <authorList>
            <person name="Bonasio R."/>
            <person name="Zhang G."/>
            <person name="Ye C."/>
            <person name="Mutti N.S."/>
            <person name="Fang X."/>
            <person name="Qin N."/>
            <person name="Donahue G."/>
            <person name="Yang P."/>
            <person name="Li Q."/>
            <person name="Li C."/>
            <person name="Zhang P."/>
            <person name="Huang Z."/>
            <person name="Berger S.L."/>
            <person name="Reinberg D."/>
            <person name="Wang J."/>
            <person name="Liebig J."/>
        </authorList>
    </citation>
    <scope>NUCLEOTIDE SEQUENCE [LARGE SCALE GENOMIC DNA]</scope>
    <source>
        <strain evidence="17 18">R22 G/1</strain>
    </source>
</reference>
<evidence type="ECO:0000313" key="17">
    <source>
        <dbReference type="EMBL" id="EFN83811.1"/>
    </source>
</evidence>
<evidence type="ECO:0000256" key="10">
    <source>
        <dbReference type="ARBA" id="ARBA00050938"/>
    </source>
</evidence>
<dbReference type="InterPro" id="IPR029045">
    <property type="entry name" value="ClpP/crotonase-like_dom_sf"/>
</dbReference>
<evidence type="ECO:0000256" key="6">
    <source>
        <dbReference type="ARBA" id="ARBA00022990"/>
    </source>
</evidence>
<keyword evidence="7" id="KW-0443">Lipid metabolism</keyword>
<evidence type="ECO:0000256" key="9">
    <source>
        <dbReference type="ARBA" id="ARBA00023235"/>
    </source>
</evidence>
<sequence length="280" mass="31497">MASLRAIIRGRQMCLKRYYTTGSKLIETTRDNDTGIDIISMSRAPVNSLNTELLGSLKKSLLEAKNSHSKGIILTSSLPTIFSAGIDILELHTTDKDRLRNYWHSLQDAWLTLYSMDIPTTAAINGSSPAGGCLLAISTEYRVFVQGKHSIGLNETQLGLIAPKWFREPYISLMGYRQADLALLRGSLFTPEKALEIGLVDELANDKTNAIEKCKNYILSFKKIPGLGRNLTKLEMRKDLIDWFKKNKEVDTENTLNILQLPKVQAGLKLYIEHLKQKQQ</sequence>
<comment type="catalytic activity">
    <reaction evidence="11">
        <text>(2E)-tetradecenoyl-CoA = (3Z)-tetradecenoyl-CoA</text>
        <dbReference type="Rhea" id="RHEA:29847"/>
        <dbReference type="ChEBI" id="CHEBI:61405"/>
        <dbReference type="ChEBI" id="CHEBI:61968"/>
    </reaction>
    <physiologicalReaction direction="right-to-left" evidence="11">
        <dbReference type="Rhea" id="RHEA:29849"/>
    </physiologicalReaction>
</comment>
<evidence type="ECO:0000256" key="2">
    <source>
        <dbReference type="ARBA" id="ARBA00005005"/>
    </source>
</evidence>
<dbReference type="EMBL" id="GL448795">
    <property type="protein sequence ID" value="EFN83811.1"/>
    <property type="molecule type" value="Genomic_DNA"/>
</dbReference>
<gene>
    <name evidence="17" type="ORF">EAI_12635</name>
</gene>
<keyword evidence="18" id="KW-1185">Reference proteome</keyword>
<name>E2BKH1_HARSA</name>
<keyword evidence="4" id="KW-0276">Fatty acid metabolism</keyword>
<comment type="subunit">
    <text evidence="3">Homotrimer.</text>
</comment>
<dbReference type="Proteomes" id="UP000008237">
    <property type="component" value="Unassembled WGS sequence"/>
</dbReference>
<comment type="catalytic activity">
    <reaction evidence="12">
        <text>(3Z)-dodecenoyl-CoA = (2E)-dodecenoyl-CoA</text>
        <dbReference type="Rhea" id="RHEA:23716"/>
        <dbReference type="ChEBI" id="CHEBI:57330"/>
        <dbReference type="ChEBI" id="CHEBI:58543"/>
        <dbReference type="EC" id="5.3.3.8"/>
    </reaction>
    <physiologicalReaction direction="left-to-right" evidence="12">
        <dbReference type="Rhea" id="RHEA:23717"/>
    </physiologicalReaction>
</comment>
<dbReference type="OrthoDB" id="1696280at2759"/>
<evidence type="ECO:0000256" key="4">
    <source>
        <dbReference type="ARBA" id="ARBA00022832"/>
    </source>
</evidence>
<dbReference type="GO" id="GO:0006635">
    <property type="term" value="P:fatty acid beta-oxidation"/>
    <property type="evidence" value="ECO:0007669"/>
    <property type="project" value="TreeGrafter"/>
</dbReference>
<comment type="catalytic activity">
    <reaction evidence="13">
        <text>(3Z)-octenoyl-CoA = (2E)-octenoyl-CoA</text>
        <dbReference type="Rhea" id="RHEA:46044"/>
        <dbReference type="ChEBI" id="CHEBI:62242"/>
        <dbReference type="ChEBI" id="CHEBI:85640"/>
    </reaction>
    <physiologicalReaction direction="left-to-right" evidence="13">
        <dbReference type="Rhea" id="RHEA:46045"/>
    </physiologicalReaction>
</comment>
<comment type="pathway">
    <text evidence="2">Lipid metabolism; fatty acid beta-oxidation.</text>
</comment>
<evidence type="ECO:0000256" key="14">
    <source>
        <dbReference type="ARBA" id="ARBA00056147"/>
    </source>
</evidence>
<proteinExistence type="predicted"/>
<dbReference type="InterPro" id="IPR001753">
    <property type="entry name" value="Enoyl-CoA_hydra/iso"/>
</dbReference>
<keyword evidence="8" id="KW-0496">Mitochondrion</keyword>
<evidence type="ECO:0000313" key="18">
    <source>
        <dbReference type="Proteomes" id="UP000008237"/>
    </source>
</evidence>
<evidence type="ECO:0000256" key="16">
    <source>
        <dbReference type="ARBA" id="ARBA00083575"/>
    </source>
</evidence>
<comment type="catalytic activity">
    <reaction evidence="10">
        <text>(3Z)-decenoyl-CoA = (2E)-decenoyl-CoA</text>
        <dbReference type="Rhea" id="RHEA:77195"/>
        <dbReference type="ChEBI" id="CHEBI:61406"/>
        <dbReference type="ChEBI" id="CHEBI:195601"/>
    </reaction>
    <physiologicalReaction direction="left-to-right" evidence="10">
        <dbReference type="Rhea" id="RHEA:77196"/>
    </physiologicalReaction>
</comment>
<dbReference type="AlphaFoldDB" id="E2BKH1"/>
<dbReference type="PANTHER" id="PTHR11941:SF45">
    <property type="entry name" value="ENOYL-COA DELTA ISOMERASE 1, MITOCHONDRIAL"/>
    <property type="match status" value="1"/>
</dbReference>
<dbReference type="FunFam" id="3.90.226.10:FF:000034">
    <property type="entry name" value="Enoyl-CoA delta isomerase 1"/>
    <property type="match status" value="1"/>
</dbReference>
<organism evidence="18">
    <name type="scientific">Harpegnathos saltator</name>
    <name type="common">Jerdon's jumping ant</name>
    <dbReference type="NCBI Taxonomy" id="610380"/>
    <lineage>
        <taxon>Eukaryota</taxon>
        <taxon>Metazoa</taxon>
        <taxon>Ecdysozoa</taxon>
        <taxon>Arthropoda</taxon>
        <taxon>Hexapoda</taxon>
        <taxon>Insecta</taxon>
        <taxon>Pterygota</taxon>
        <taxon>Neoptera</taxon>
        <taxon>Endopterygota</taxon>
        <taxon>Hymenoptera</taxon>
        <taxon>Apocrita</taxon>
        <taxon>Aculeata</taxon>
        <taxon>Formicoidea</taxon>
        <taxon>Formicidae</taxon>
        <taxon>Ponerinae</taxon>
        <taxon>Ponerini</taxon>
        <taxon>Harpegnathos</taxon>
    </lineage>
</organism>
<dbReference type="PANTHER" id="PTHR11941">
    <property type="entry name" value="ENOYL-COA HYDRATASE-RELATED"/>
    <property type="match status" value="1"/>
</dbReference>
<evidence type="ECO:0000256" key="13">
    <source>
        <dbReference type="ARBA" id="ARBA00052542"/>
    </source>
</evidence>
<comment type="subcellular location">
    <subcellularLocation>
        <location evidence="1">Mitochondrion matrix</location>
    </subcellularLocation>
</comment>